<evidence type="ECO:0000259" key="1">
    <source>
        <dbReference type="Pfam" id="PF00501"/>
    </source>
</evidence>
<dbReference type="InterPro" id="IPR042099">
    <property type="entry name" value="ANL_N_sf"/>
</dbReference>
<evidence type="ECO:0000259" key="2">
    <source>
        <dbReference type="Pfam" id="PF13193"/>
    </source>
</evidence>
<reference evidence="3" key="1">
    <citation type="submission" date="2020-01" db="EMBL/GenBank/DDBJ databases">
        <authorList>
            <person name="Chen W.-M."/>
        </authorList>
    </citation>
    <scope>NUCLEOTIDE SEQUENCE</scope>
    <source>
        <strain evidence="3">CYK-10</strain>
    </source>
</reference>
<accession>A0AAE5BTR0</accession>
<dbReference type="Proteomes" id="UP001193501">
    <property type="component" value="Unassembled WGS sequence"/>
</dbReference>
<feature type="domain" description="AMP-dependent synthetase/ligase" evidence="1">
    <location>
        <begin position="57"/>
        <end position="237"/>
    </location>
</feature>
<gene>
    <name evidence="3" type="ORF">GV832_05230</name>
</gene>
<dbReference type="PANTHER" id="PTHR43767">
    <property type="entry name" value="LONG-CHAIN-FATTY-ACID--COA LIGASE"/>
    <property type="match status" value="1"/>
</dbReference>
<proteinExistence type="predicted"/>
<keyword evidence="4" id="KW-1185">Reference proteome</keyword>
<feature type="domain" description="AMP-binding enzyme C-terminal" evidence="2">
    <location>
        <begin position="285"/>
        <end position="356"/>
    </location>
</feature>
<evidence type="ECO:0000313" key="3">
    <source>
        <dbReference type="EMBL" id="NBZ86976.1"/>
    </source>
</evidence>
<comment type="caution">
    <text evidence="3">The sequence shown here is derived from an EMBL/GenBank/DDBJ whole genome shotgun (WGS) entry which is preliminary data.</text>
</comment>
<evidence type="ECO:0000313" key="4">
    <source>
        <dbReference type="Proteomes" id="UP001193501"/>
    </source>
</evidence>
<dbReference type="InterPro" id="IPR000873">
    <property type="entry name" value="AMP-dep_synth/lig_dom"/>
</dbReference>
<dbReference type="InterPro" id="IPR025110">
    <property type="entry name" value="AMP-bd_C"/>
</dbReference>
<dbReference type="RefSeq" id="WP_168773789.1">
    <property type="nucleotide sequence ID" value="NZ_JAABNR010000004.1"/>
</dbReference>
<dbReference type="AlphaFoldDB" id="A0AAE5BTR0"/>
<dbReference type="EMBL" id="JAABNR010000004">
    <property type="protein sequence ID" value="NBZ86976.1"/>
    <property type="molecule type" value="Genomic_DNA"/>
</dbReference>
<dbReference type="GO" id="GO:0016877">
    <property type="term" value="F:ligase activity, forming carbon-sulfur bonds"/>
    <property type="evidence" value="ECO:0007669"/>
    <property type="project" value="UniProtKB-ARBA"/>
</dbReference>
<dbReference type="Pfam" id="PF00501">
    <property type="entry name" value="AMP-binding"/>
    <property type="match status" value="1"/>
</dbReference>
<dbReference type="Gene3D" id="3.30.300.30">
    <property type="match status" value="1"/>
</dbReference>
<dbReference type="Pfam" id="PF13193">
    <property type="entry name" value="AMP-binding_C"/>
    <property type="match status" value="1"/>
</dbReference>
<dbReference type="PANTHER" id="PTHR43767:SF10">
    <property type="entry name" value="SURFACTIN SYNTHASE SUBUNIT 1"/>
    <property type="match status" value="1"/>
</dbReference>
<name>A0AAE5BTR0_9RHOB</name>
<dbReference type="Gene3D" id="3.40.50.12780">
    <property type="entry name" value="N-terminal domain of ligase-like"/>
    <property type="match status" value="1"/>
</dbReference>
<sequence length="362" mass="38795">MSFRWHKQARLFAGAELRPLGSIAGALPDEPQSLCHIGAEDFRIGGEGAPIGFETLTGGTSGAPRRIRRTAESWHASFAVNAGLFGIGPGVRTAILGRLVHSLALYGALESLHLGAALHVLSHLSPRAQGAALAGIDLLYATPAQLRLILEAPGPELGLRTLLVGGSKLDPGLRARWRERAPACVLHEFYGASEASFITLSDAQTPEDSVGRPYPGVSLRIEDGEIWVKSRYLFTAYASDPGPARWHGDWLALGERGQMRDGFLYLQGRMSRMVKVADQAVYPEEIEAFLQALPGVSRAAVTPLPDPLRGARLVAHVVAEPSDAALLTALRQAFGPLKAPREIRRPATWPLLPSGKTDLGAL</sequence>
<dbReference type="InterPro" id="IPR050237">
    <property type="entry name" value="ATP-dep_AMP-bd_enzyme"/>
</dbReference>
<dbReference type="InterPro" id="IPR045851">
    <property type="entry name" value="AMP-bd_C_sf"/>
</dbReference>
<dbReference type="SUPFAM" id="SSF56801">
    <property type="entry name" value="Acetyl-CoA synthetase-like"/>
    <property type="match status" value="1"/>
</dbReference>
<protein>
    <submittedName>
        <fullName evidence="3">AMP-binding protein</fullName>
    </submittedName>
</protein>
<organism evidence="3 4">
    <name type="scientific">Stagnihabitans tardus</name>
    <dbReference type="NCBI Taxonomy" id="2699202"/>
    <lineage>
        <taxon>Bacteria</taxon>
        <taxon>Pseudomonadati</taxon>
        <taxon>Pseudomonadota</taxon>
        <taxon>Alphaproteobacteria</taxon>
        <taxon>Rhodobacterales</taxon>
        <taxon>Paracoccaceae</taxon>
        <taxon>Stagnihabitans</taxon>
    </lineage>
</organism>